<keyword evidence="2" id="KW-0732">Signal</keyword>
<proteinExistence type="predicted"/>
<sequence length="218" mass="23572">MLRRIWIPSLSTIGAAVLVSSCAADASTSDDESAPRPSETAEVVAESTAEDAAPAQAVDSDAPYLGGQRIIASQEGVEFIEISPEEDEGVEVHHLLCDDAEALAEKAEHNDGAQPLGWPQEWDGSGTMPDPLCHPDYLEIREWENLDAHSACWEGTETSTLARGGQSREEIAEFLWQQSQARADWEPNPPGGTCAEQWAEHNGDDPEDYADSGNADDR</sequence>
<evidence type="ECO:0000256" key="2">
    <source>
        <dbReference type="SAM" id="SignalP"/>
    </source>
</evidence>
<feature type="region of interest" description="Disordered" evidence="1">
    <location>
        <begin position="179"/>
        <end position="218"/>
    </location>
</feature>
<feature type="compositionally biased region" description="Low complexity" evidence="1">
    <location>
        <begin position="38"/>
        <end position="53"/>
    </location>
</feature>
<organism evidence="3 4">
    <name type="scientific">Nesterenkonia lutea</name>
    <dbReference type="NCBI Taxonomy" id="272919"/>
    <lineage>
        <taxon>Bacteria</taxon>
        <taxon>Bacillati</taxon>
        <taxon>Actinomycetota</taxon>
        <taxon>Actinomycetes</taxon>
        <taxon>Micrococcales</taxon>
        <taxon>Micrococcaceae</taxon>
        <taxon>Nesterenkonia</taxon>
    </lineage>
</organism>
<feature type="signal peptide" evidence="2">
    <location>
        <begin position="1"/>
        <end position="26"/>
    </location>
</feature>
<feature type="chain" id="PRO_5045597658" description="Secreted protein" evidence="2">
    <location>
        <begin position="27"/>
        <end position="218"/>
    </location>
</feature>
<accession>A0ABR9JDV0</accession>
<dbReference type="Proteomes" id="UP000643525">
    <property type="component" value="Unassembled WGS sequence"/>
</dbReference>
<evidence type="ECO:0000313" key="4">
    <source>
        <dbReference type="Proteomes" id="UP000643525"/>
    </source>
</evidence>
<keyword evidence="4" id="KW-1185">Reference proteome</keyword>
<comment type="caution">
    <text evidence="3">The sequence shown here is derived from an EMBL/GenBank/DDBJ whole genome shotgun (WGS) entry which is preliminary data.</text>
</comment>
<evidence type="ECO:0000313" key="3">
    <source>
        <dbReference type="EMBL" id="MBE1524110.1"/>
    </source>
</evidence>
<dbReference type="PROSITE" id="PS51257">
    <property type="entry name" value="PROKAR_LIPOPROTEIN"/>
    <property type="match status" value="1"/>
</dbReference>
<dbReference type="EMBL" id="JADBED010000001">
    <property type="protein sequence ID" value="MBE1524110.1"/>
    <property type="molecule type" value="Genomic_DNA"/>
</dbReference>
<evidence type="ECO:0000256" key="1">
    <source>
        <dbReference type="SAM" id="MobiDB-lite"/>
    </source>
</evidence>
<feature type="region of interest" description="Disordered" evidence="1">
    <location>
        <begin position="25"/>
        <end position="58"/>
    </location>
</feature>
<evidence type="ECO:0008006" key="5">
    <source>
        <dbReference type="Google" id="ProtNLM"/>
    </source>
</evidence>
<reference evidence="3 4" key="1">
    <citation type="submission" date="2020-10" db="EMBL/GenBank/DDBJ databases">
        <title>Sequencing the genomes of 1000 actinobacteria strains.</title>
        <authorList>
            <person name="Klenk H.-P."/>
        </authorList>
    </citation>
    <scope>NUCLEOTIDE SEQUENCE [LARGE SCALE GENOMIC DNA]</scope>
    <source>
        <strain evidence="3 4">DSM 15666</strain>
    </source>
</reference>
<protein>
    <recommendedName>
        <fullName evidence="5">Secreted protein</fullName>
    </recommendedName>
</protein>
<gene>
    <name evidence="3" type="ORF">H4W27_001228</name>
</gene>
<dbReference type="RefSeq" id="WP_192595170.1">
    <property type="nucleotide sequence ID" value="NZ_BAAALJ010000020.1"/>
</dbReference>
<name>A0ABR9JDV0_9MICC</name>